<name>A0AAU8ID38_9BACL</name>
<dbReference type="SMART" id="SM00855">
    <property type="entry name" value="PGAM"/>
    <property type="match status" value="1"/>
</dbReference>
<dbReference type="Gene3D" id="3.40.50.1240">
    <property type="entry name" value="Phosphoglycerate mutase-like"/>
    <property type="match status" value="1"/>
</dbReference>
<feature type="binding site" evidence="6 8">
    <location>
        <begin position="86"/>
        <end position="89"/>
    </location>
    <ligand>
        <name>substrate</name>
    </ligand>
</feature>
<keyword evidence="5 6" id="KW-0413">Isomerase</keyword>
<feature type="binding site" evidence="6 8">
    <location>
        <position position="97"/>
    </location>
    <ligand>
        <name>substrate</name>
    </ligand>
</feature>
<organism evidence="11">
    <name type="scientific">Sporolactobacillus sp. Y61</name>
    <dbReference type="NCBI Taxonomy" id="3160863"/>
    <lineage>
        <taxon>Bacteria</taxon>
        <taxon>Bacillati</taxon>
        <taxon>Bacillota</taxon>
        <taxon>Bacilli</taxon>
        <taxon>Bacillales</taxon>
        <taxon>Sporolactobacillaceae</taxon>
        <taxon>Sporolactobacillus</taxon>
    </lineage>
</organism>
<evidence type="ECO:0000313" key="11">
    <source>
        <dbReference type="EMBL" id="XCJ16269.1"/>
    </source>
</evidence>
<evidence type="ECO:0000256" key="7">
    <source>
        <dbReference type="PIRSR" id="PIRSR613078-1"/>
    </source>
</evidence>
<dbReference type="Pfam" id="PF00300">
    <property type="entry name" value="His_Phos_1"/>
    <property type="match status" value="2"/>
</dbReference>
<comment type="pathway">
    <text evidence="6 10">Carbohydrate degradation; glycolysis; pyruvate from D-glyceraldehyde 3-phosphate: step 3/5.</text>
</comment>
<evidence type="ECO:0000256" key="3">
    <source>
        <dbReference type="ARBA" id="ARBA00022432"/>
    </source>
</evidence>
<feature type="binding site" evidence="6 8">
    <location>
        <position position="59"/>
    </location>
    <ligand>
        <name>substrate</name>
    </ligand>
</feature>
<dbReference type="RefSeq" id="WP_129928989.1">
    <property type="nucleotide sequence ID" value="NZ_CP159510.1"/>
</dbReference>
<comment type="function">
    <text evidence="6 10">Catalyzes the interconversion of 2-phosphoglycerate and 3-phosphoglycerate.</text>
</comment>
<dbReference type="NCBIfam" id="TIGR01258">
    <property type="entry name" value="pgm_1"/>
    <property type="match status" value="1"/>
</dbReference>
<feature type="binding site" evidence="6 8">
    <location>
        <begin position="20"/>
        <end position="21"/>
    </location>
    <ligand>
        <name>substrate</name>
    </ligand>
</feature>
<keyword evidence="3 6" id="KW-0312">Gluconeogenesis</keyword>
<evidence type="ECO:0000256" key="1">
    <source>
        <dbReference type="ARBA" id="ARBA00000380"/>
    </source>
</evidence>
<dbReference type="SUPFAM" id="SSF53254">
    <property type="entry name" value="Phosphoglycerate mutase-like"/>
    <property type="match status" value="1"/>
</dbReference>
<dbReference type="InterPro" id="IPR029033">
    <property type="entry name" value="His_PPase_superfam"/>
</dbReference>
<dbReference type="InterPro" id="IPR005952">
    <property type="entry name" value="Phosphogly_mut1"/>
</dbReference>
<dbReference type="FunFam" id="3.40.50.1240:FF:000003">
    <property type="entry name" value="2,3-bisphosphoglycerate-dependent phosphoglycerate mutase"/>
    <property type="match status" value="1"/>
</dbReference>
<evidence type="ECO:0000256" key="9">
    <source>
        <dbReference type="PIRSR" id="PIRSR613078-3"/>
    </source>
</evidence>
<evidence type="ECO:0000256" key="5">
    <source>
        <dbReference type="ARBA" id="ARBA00023235"/>
    </source>
</evidence>
<feature type="binding site" evidence="6 8">
    <location>
        <begin position="7"/>
        <end position="14"/>
    </location>
    <ligand>
        <name>substrate</name>
    </ligand>
</feature>
<evidence type="ECO:0000256" key="6">
    <source>
        <dbReference type="HAMAP-Rule" id="MF_01039"/>
    </source>
</evidence>
<gene>
    <name evidence="6 11" type="primary">gpmA</name>
    <name evidence="11" type="ORF">ABNN70_11325</name>
</gene>
<dbReference type="AlphaFoldDB" id="A0AAU8ID38"/>
<dbReference type="InterPro" id="IPR001345">
    <property type="entry name" value="PG/BPGM_mutase_AS"/>
</dbReference>
<protein>
    <recommendedName>
        <fullName evidence="6 10">2,3-bisphosphoglycerate-dependent phosphoglycerate mutase</fullName>
        <shortName evidence="6">BPG-dependent PGAM</shortName>
        <shortName evidence="6">PGAM</shortName>
        <shortName evidence="6">Phosphoglyceromutase</shortName>
        <shortName evidence="6">dPGM</shortName>
        <ecNumber evidence="6 10">5.4.2.11</ecNumber>
    </recommendedName>
</protein>
<dbReference type="PANTHER" id="PTHR11931">
    <property type="entry name" value="PHOSPHOGLYCERATE MUTASE"/>
    <property type="match status" value="1"/>
</dbReference>
<dbReference type="PIRSF" id="PIRSF000709">
    <property type="entry name" value="6PFK_2-Ptase"/>
    <property type="match status" value="1"/>
</dbReference>
<evidence type="ECO:0000256" key="4">
    <source>
        <dbReference type="ARBA" id="ARBA00023152"/>
    </source>
</evidence>
<dbReference type="InterPro" id="IPR013078">
    <property type="entry name" value="His_Pase_superF_clade-1"/>
</dbReference>
<dbReference type="GO" id="GO:0004619">
    <property type="term" value="F:phosphoglycerate mutase activity"/>
    <property type="evidence" value="ECO:0007669"/>
    <property type="project" value="UniProtKB-UniRule"/>
</dbReference>
<dbReference type="EMBL" id="CP159510">
    <property type="protein sequence ID" value="XCJ16269.1"/>
    <property type="molecule type" value="Genomic_DNA"/>
</dbReference>
<feature type="site" description="Transition state stabilizer" evidence="6 9">
    <location>
        <position position="181"/>
    </location>
</feature>
<dbReference type="PROSITE" id="PS00175">
    <property type="entry name" value="PG_MUTASE"/>
    <property type="match status" value="1"/>
</dbReference>
<dbReference type="NCBIfam" id="NF010713">
    <property type="entry name" value="PRK14115.1"/>
    <property type="match status" value="1"/>
</dbReference>
<evidence type="ECO:0000256" key="10">
    <source>
        <dbReference type="RuleBase" id="RU004512"/>
    </source>
</evidence>
<keyword evidence="4 6" id="KW-0324">Glycolysis</keyword>
<accession>A0AAU8ID38</accession>
<comment type="catalytic activity">
    <reaction evidence="1 6 10">
        <text>(2R)-2-phosphoglycerate = (2R)-3-phosphoglycerate</text>
        <dbReference type="Rhea" id="RHEA:15901"/>
        <dbReference type="ChEBI" id="CHEBI:58272"/>
        <dbReference type="ChEBI" id="CHEBI:58289"/>
        <dbReference type="EC" id="5.4.2.11"/>
    </reaction>
</comment>
<feature type="active site" description="Tele-phosphohistidine intermediate" evidence="6 7">
    <location>
        <position position="8"/>
    </location>
</feature>
<feature type="active site" description="Proton donor/acceptor" evidence="6 7">
    <location>
        <position position="86"/>
    </location>
</feature>
<dbReference type="EC" id="5.4.2.11" evidence="6 10"/>
<evidence type="ECO:0000256" key="2">
    <source>
        <dbReference type="ARBA" id="ARBA00006717"/>
    </source>
</evidence>
<proteinExistence type="inferred from homology"/>
<comment type="caution">
    <text evidence="6">Lacks conserved residue(s) required for the propagation of feature annotation.</text>
</comment>
<dbReference type="GO" id="GO:0006096">
    <property type="term" value="P:glycolytic process"/>
    <property type="evidence" value="ECO:0007669"/>
    <property type="project" value="UniProtKB-UniRule"/>
</dbReference>
<dbReference type="GO" id="GO:0006094">
    <property type="term" value="P:gluconeogenesis"/>
    <property type="evidence" value="ECO:0007669"/>
    <property type="project" value="UniProtKB-UniRule"/>
</dbReference>
<sequence>MKLVIVRHGESKYNKLNLFSGWEDVPLTDHGIDEAKTAGRLISETDIPFDVVFTSVLKRAIQSMNYILNEMDQNWLPVYKTWRLNERSYGALQRLNKAETADRMGKEKVSHWRKGYDALPPLLSMDDPRHPVHDRRYAEVDPRFLPAGESLKTTLYRVLPFWTDHIAPHLIAGENVLIVSHRNTLRALVKYIEKISDKDIVHVDVPTGVPVMYDFDRNLNIIVKKELSGAPSVSE</sequence>
<reference evidence="11" key="1">
    <citation type="submission" date="2024-06" db="EMBL/GenBank/DDBJ databases">
        <authorList>
            <person name="Fan A."/>
            <person name="Zhang F.Y."/>
            <person name="Zhang L."/>
        </authorList>
    </citation>
    <scope>NUCLEOTIDE SEQUENCE</scope>
    <source>
        <strain evidence="11">Y61</strain>
    </source>
</reference>
<comment type="similarity">
    <text evidence="2 6">Belongs to the phosphoglycerate mutase family. BPG-dependent PGAM subfamily.</text>
</comment>
<dbReference type="CDD" id="cd07067">
    <property type="entry name" value="HP_PGM_like"/>
    <property type="match status" value="1"/>
</dbReference>
<dbReference type="HAMAP" id="MF_01039">
    <property type="entry name" value="PGAM_GpmA"/>
    <property type="match status" value="1"/>
</dbReference>
<evidence type="ECO:0000256" key="8">
    <source>
        <dbReference type="PIRSR" id="PIRSR613078-2"/>
    </source>
</evidence>